<feature type="region of interest" description="Disordered" evidence="1">
    <location>
        <begin position="282"/>
        <end position="325"/>
    </location>
</feature>
<feature type="compositionally biased region" description="Pro residues" evidence="1">
    <location>
        <begin position="297"/>
        <end position="310"/>
    </location>
</feature>
<feature type="region of interest" description="Disordered" evidence="1">
    <location>
        <begin position="240"/>
        <end position="269"/>
    </location>
</feature>
<evidence type="ECO:0000256" key="1">
    <source>
        <dbReference type="SAM" id="MobiDB-lite"/>
    </source>
</evidence>
<reference evidence="2 3" key="1">
    <citation type="submission" date="2016-07" db="EMBL/GenBank/DDBJ databases">
        <title>Pervasive Adenine N6-methylation of Active Genes in Fungi.</title>
        <authorList>
            <consortium name="DOE Joint Genome Institute"/>
            <person name="Mondo S.J."/>
            <person name="Dannebaum R.O."/>
            <person name="Kuo R.C."/>
            <person name="Labutti K."/>
            <person name="Haridas S."/>
            <person name="Kuo A."/>
            <person name="Salamov A."/>
            <person name="Ahrendt S.R."/>
            <person name="Lipzen A."/>
            <person name="Sullivan W."/>
            <person name="Andreopoulos W.B."/>
            <person name="Clum A."/>
            <person name="Lindquist E."/>
            <person name="Daum C."/>
            <person name="Ramamoorthy G.K."/>
            <person name="Gryganskyi A."/>
            <person name="Culley D."/>
            <person name="Magnuson J.K."/>
            <person name="James T.Y."/>
            <person name="O'Malley M.A."/>
            <person name="Stajich J.E."/>
            <person name="Spatafora J.W."/>
            <person name="Visel A."/>
            <person name="Grigoriev I.V."/>
        </authorList>
    </citation>
    <scope>NUCLEOTIDE SEQUENCE [LARGE SCALE GENOMIC DNA]</scope>
    <source>
        <strain evidence="2 3">62-1032</strain>
    </source>
</reference>
<dbReference type="PANTHER" id="PTHR31196:SF2">
    <property type="entry name" value="RNA POLYMERASE II NUCLEAR LOCALIZATION PROTEIN SLC7A6OS-RELATED"/>
    <property type="match status" value="1"/>
</dbReference>
<evidence type="ECO:0000313" key="3">
    <source>
        <dbReference type="Proteomes" id="UP000193467"/>
    </source>
</evidence>
<feature type="compositionally biased region" description="Low complexity" evidence="1">
    <location>
        <begin position="287"/>
        <end position="296"/>
    </location>
</feature>
<sequence length="369" mass="39346">MESTTTPTTAPLYSILRIKRKLTSTTTPLDALLIDSDSPSANKRRRQTGPAQPSQQPSTSTTTTSTSTTKRGIFHFAATVPLSSFDSVTSTRQLKDRISAFLSHPPTTPSRIPSSTSLHSTSAPPSPSTTRKTPSSSTASLRRPPTSGAESPQLRKQQQRVQGFHQEGKRARYRIIERQRSTAQGLNQLGAGQGGNKVDLSEGARGGARPPMVVSSAELAASRLAAATADQTRIYDAVQEEEDDEPRRHAHLLPSSSRGSQEDQDAEMTSQFATMLEEYLTMQDSHSPSLSAASPAPAAPSPPPPPPPPAADEQEEDDDDEAQYVYDVYYRDLRDPLALAAAGGAAATGGWAGGMDVSGLEGLKRVGEL</sequence>
<feature type="compositionally biased region" description="Polar residues" evidence="1">
    <location>
        <begin position="148"/>
        <end position="161"/>
    </location>
</feature>
<protein>
    <submittedName>
        <fullName evidence="2">Uncharacterized protein</fullName>
    </submittedName>
</protein>
<gene>
    <name evidence="2" type="ORF">BCR35DRAFT_87345</name>
</gene>
<dbReference type="OrthoDB" id="6255506at2759"/>
<dbReference type="GO" id="GO:0032502">
    <property type="term" value="P:developmental process"/>
    <property type="evidence" value="ECO:0007669"/>
    <property type="project" value="TreeGrafter"/>
</dbReference>
<dbReference type="Proteomes" id="UP000193467">
    <property type="component" value="Unassembled WGS sequence"/>
</dbReference>
<dbReference type="AlphaFoldDB" id="A0A1Y2FBG6"/>
<accession>A0A1Y2FBG6</accession>
<dbReference type="STRING" id="106004.A0A1Y2FBG6"/>
<feature type="region of interest" description="Disordered" evidence="1">
    <location>
        <begin position="101"/>
        <end position="168"/>
    </location>
</feature>
<evidence type="ECO:0000313" key="2">
    <source>
        <dbReference type="EMBL" id="ORY81260.1"/>
    </source>
</evidence>
<keyword evidence="3" id="KW-1185">Reference proteome</keyword>
<feature type="region of interest" description="Disordered" evidence="1">
    <location>
        <begin position="184"/>
        <end position="212"/>
    </location>
</feature>
<feature type="compositionally biased region" description="Acidic residues" evidence="1">
    <location>
        <begin position="312"/>
        <end position="322"/>
    </location>
</feature>
<feature type="region of interest" description="Disordered" evidence="1">
    <location>
        <begin position="27"/>
        <end position="70"/>
    </location>
</feature>
<dbReference type="PANTHER" id="PTHR31196">
    <property type="entry name" value="RNA POLYMERASE II NUCLEAR LOCALIZATION PROTEIN SLC7A6OS-RELATED"/>
    <property type="match status" value="1"/>
</dbReference>
<dbReference type="EMBL" id="MCGR01000023">
    <property type="protein sequence ID" value="ORY81260.1"/>
    <property type="molecule type" value="Genomic_DNA"/>
</dbReference>
<dbReference type="InParanoid" id="A0A1Y2FBG6"/>
<dbReference type="InterPro" id="IPR040218">
    <property type="entry name" value="SLC7A6OS"/>
</dbReference>
<name>A0A1Y2FBG6_9BASI</name>
<comment type="caution">
    <text evidence="2">The sequence shown here is derived from an EMBL/GenBank/DDBJ whole genome shotgun (WGS) entry which is preliminary data.</text>
</comment>
<feature type="compositionally biased region" description="Low complexity" evidence="1">
    <location>
        <begin position="109"/>
        <end position="140"/>
    </location>
</feature>
<organism evidence="2 3">
    <name type="scientific">Leucosporidium creatinivorum</name>
    <dbReference type="NCBI Taxonomy" id="106004"/>
    <lineage>
        <taxon>Eukaryota</taxon>
        <taxon>Fungi</taxon>
        <taxon>Dikarya</taxon>
        <taxon>Basidiomycota</taxon>
        <taxon>Pucciniomycotina</taxon>
        <taxon>Microbotryomycetes</taxon>
        <taxon>Leucosporidiales</taxon>
        <taxon>Leucosporidium</taxon>
    </lineage>
</organism>
<feature type="compositionally biased region" description="Low complexity" evidence="1">
    <location>
        <begin position="58"/>
        <end position="69"/>
    </location>
</feature>
<proteinExistence type="predicted"/>